<name>A0A4R3YEV6_9PROT</name>
<dbReference type="RefSeq" id="WP_124945964.1">
    <property type="nucleotide sequence ID" value="NZ_SMCO01000003.1"/>
</dbReference>
<dbReference type="OrthoDB" id="5569385at2"/>
<gene>
    <name evidence="1" type="ORF">EDC63_10375</name>
</gene>
<accession>A0A4R3YEV6</accession>
<comment type="caution">
    <text evidence="1">The sequence shown here is derived from an EMBL/GenBank/DDBJ whole genome shotgun (WGS) entry which is preliminary data.</text>
</comment>
<dbReference type="Proteomes" id="UP000295367">
    <property type="component" value="Unassembled WGS sequence"/>
</dbReference>
<protein>
    <recommendedName>
        <fullName evidence="3">Signal transducing protein</fullName>
    </recommendedName>
</protein>
<proteinExistence type="predicted"/>
<evidence type="ECO:0000313" key="1">
    <source>
        <dbReference type="EMBL" id="TCV89003.1"/>
    </source>
</evidence>
<evidence type="ECO:0008006" key="3">
    <source>
        <dbReference type="Google" id="ProtNLM"/>
    </source>
</evidence>
<dbReference type="EMBL" id="SMCO01000003">
    <property type="protein sequence ID" value="TCV89003.1"/>
    <property type="molecule type" value="Genomic_DNA"/>
</dbReference>
<dbReference type="Pfam" id="PF19661">
    <property type="entry name" value="DUF6164"/>
    <property type="match status" value="1"/>
</dbReference>
<dbReference type="InterPro" id="IPR046162">
    <property type="entry name" value="DUF6164"/>
</dbReference>
<keyword evidence="2" id="KW-1185">Reference proteome</keyword>
<dbReference type="AlphaFoldDB" id="A0A4R3YEV6"/>
<reference evidence="1 2" key="1">
    <citation type="submission" date="2019-03" db="EMBL/GenBank/DDBJ databases">
        <title>Genomic Encyclopedia of Type Strains, Phase IV (KMG-IV): sequencing the most valuable type-strain genomes for metagenomic binning, comparative biology and taxonomic classification.</title>
        <authorList>
            <person name="Goeker M."/>
        </authorList>
    </citation>
    <scope>NUCLEOTIDE SEQUENCE [LARGE SCALE GENOMIC DNA]</scope>
    <source>
        <strain evidence="1 2">DSM 100309</strain>
    </source>
</reference>
<organism evidence="1 2">
    <name type="scientific">Sulfurirhabdus autotrophica</name>
    <dbReference type="NCBI Taxonomy" id="1706046"/>
    <lineage>
        <taxon>Bacteria</taxon>
        <taxon>Pseudomonadati</taxon>
        <taxon>Pseudomonadota</taxon>
        <taxon>Betaproteobacteria</taxon>
        <taxon>Nitrosomonadales</taxon>
        <taxon>Sulfuricellaceae</taxon>
        <taxon>Sulfurirhabdus</taxon>
    </lineage>
</organism>
<evidence type="ECO:0000313" key="2">
    <source>
        <dbReference type="Proteomes" id="UP000295367"/>
    </source>
</evidence>
<sequence length="121" mass="14031">MPVQLFMLRGVPDDESEEIRELLNAHDIAFYETPAGNWGVSAPAIWLNDEGQLQQAKRLIEQYQKERLARVRAEYEQLKRDGKNRTVFDQIKDDPVRLIGYLIVILTVLYLSTKPFLDLGK</sequence>